<dbReference type="STRING" id="1191523.MROS_0586"/>
<proteinExistence type="predicted"/>
<keyword evidence="3" id="KW-1185">Reference proteome</keyword>
<dbReference type="KEGG" id="mro:MROS_0586"/>
<evidence type="ECO:0000313" key="3">
    <source>
        <dbReference type="Proteomes" id="UP000009011"/>
    </source>
</evidence>
<dbReference type="Gene3D" id="3.40.50.1010">
    <property type="entry name" value="5'-nuclease"/>
    <property type="match status" value="1"/>
</dbReference>
<dbReference type="PATRIC" id="fig|1191523.3.peg.611"/>
<evidence type="ECO:0000313" key="2">
    <source>
        <dbReference type="EMBL" id="AFN73829.1"/>
    </source>
</evidence>
<dbReference type="HOGENOM" id="CLU_140294_0_0_10"/>
<dbReference type="SUPFAM" id="SSF88723">
    <property type="entry name" value="PIN domain-like"/>
    <property type="match status" value="1"/>
</dbReference>
<dbReference type="RefSeq" id="WP_014855266.1">
    <property type="nucleotide sequence ID" value="NC_018178.1"/>
</dbReference>
<feature type="domain" description="PIN" evidence="1">
    <location>
        <begin position="2"/>
        <end position="141"/>
    </location>
</feature>
<name>I6ZP64_MELRP</name>
<gene>
    <name evidence="2" type="ordered locus">MROS_0586</name>
</gene>
<reference evidence="2 3" key="1">
    <citation type="journal article" date="2013" name="PLoS ONE">
        <title>Genomic analysis of Melioribacter roseus, facultatively anaerobic organotrophic bacterium representing a novel deep lineage within Bacteriodetes/Chlorobi group.</title>
        <authorList>
            <person name="Kadnikov V.V."/>
            <person name="Mardanov A.V."/>
            <person name="Podosokorskaya O.A."/>
            <person name="Gavrilov S.N."/>
            <person name="Kublanov I.V."/>
            <person name="Beletsky A.V."/>
            <person name="Bonch-Osmolovskaya E.A."/>
            <person name="Ravin N.V."/>
        </authorList>
    </citation>
    <scope>NUCLEOTIDE SEQUENCE [LARGE SCALE GENOMIC DNA]</scope>
    <source>
        <strain evidence="3">JCM 17771 / P3M-2</strain>
    </source>
</reference>
<protein>
    <submittedName>
        <fullName evidence="2">PilT protein domain protein</fullName>
    </submittedName>
</protein>
<dbReference type="EMBL" id="CP003557">
    <property type="protein sequence ID" value="AFN73829.1"/>
    <property type="molecule type" value="Genomic_DNA"/>
</dbReference>
<dbReference type="OrthoDB" id="573871at2"/>
<accession>I6ZP64</accession>
<evidence type="ECO:0000259" key="1">
    <source>
        <dbReference type="SMART" id="SM00670"/>
    </source>
</evidence>
<dbReference type="eggNOG" id="COG1487">
    <property type="taxonomic scope" value="Bacteria"/>
</dbReference>
<dbReference type="AlphaFoldDB" id="I6ZP64"/>
<dbReference type="InterPro" id="IPR029060">
    <property type="entry name" value="PIN-like_dom_sf"/>
</dbReference>
<dbReference type="InterPro" id="IPR002716">
    <property type="entry name" value="PIN_dom"/>
</dbReference>
<organism evidence="2 3">
    <name type="scientific">Melioribacter roseus (strain DSM 23840 / JCM 17771 / VKM B-2668 / P3M-2)</name>
    <dbReference type="NCBI Taxonomy" id="1191523"/>
    <lineage>
        <taxon>Bacteria</taxon>
        <taxon>Pseudomonadati</taxon>
        <taxon>Ignavibacteriota</taxon>
        <taxon>Ignavibacteria</taxon>
        <taxon>Ignavibacteriales</taxon>
        <taxon>Melioribacteraceae</taxon>
        <taxon>Melioribacter</taxon>
    </lineage>
</organism>
<dbReference type="SMART" id="SM00670">
    <property type="entry name" value="PINc"/>
    <property type="match status" value="1"/>
</dbReference>
<sequence>MKLVCLDTHILIWGIKNESSPGQEEMIPKAKRFIKWLDDNKYRVIVPSVVVGELLMRVPLELHRDVNKLLEKHFIIAPFDSLAASHFAKIWQMKESEEVINQLKEQFDLKREAIKVDCQIVAIAVARGAQCIYSYDPGVKKFGEKVIDVYEIPSIEEQLNFFNTE</sequence>
<dbReference type="Pfam" id="PF01850">
    <property type="entry name" value="PIN"/>
    <property type="match status" value="1"/>
</dbReference>
<dbReference type="Proteomes" id="UP000009011">
    <property type="component" value="Chromosome"/>
</dbReference>